<dbReference type="Proteomes" id="UP000195897">
    <property type="component" value="Unassembled WGS sequence"/>
</dbReference>
<evidence type="ECO:0000256" key="1">
    <source>
        <dbReference type="ARBA" id="ARBA00023121"/>
    </source>
</evidence>
<name>A0A1Y4LAS3_9FIRM</name>
<evidence type="ECO:0000313" key="3">
    <source>
        <dbReference type="Proteomes" id="UP000195897"/>
    </source>
</evidence>
<organism evidence="2 3">
    <name type="scientific">Butyricicoccus pullicaecorum</name>
    <dbReference type="NCBI Taxonomy" id="501571"/>
    <lineage>
        <taxon>Bacteria</taxon>
        <taxon>Bacillati</taxon>
        <taxon>Bacillota</taxon>
        <taxon>Clostridia</taxon>
        <taxon>Eubacteriales</taxon>
        <taxon>Butyricicoccaceae</taxon>
        <taxon>Butyricicoccus</taxon>
    </lineage>
</organism>
<dbReference type="NCBIfam" id="TIGR00762">
    <property type="entry name" value="DegV"/>
    <property type="match status" value="1"/>
</dbReference>
<keyword evidence="1" id="KW-0446">Lipid-binding</keyword>
<dbReference type="PROSITE" id="PS51482">
    <property type="entry name" value="DEGV"/>
    <property type="match status" value="1"/>
</dbReference>
<proteinExistence type="predicted"/>
<dbReference type="InterPro" id="IPR050270">
    <property type="entry name" value="DegV_domain_contain"/>
</dbReference>
<dbReference type="PANTHER" id="PTHR33434:SF2">
    <property type="entry name" value="FATTY ACID-BINDING PROTEIN TM_1468"/>
    <property type="match status" value="1"/>
</dbReference>
<dbReference type="EMBL" id="NFKK01000009">
    <property type="protein sequence ID" value="OUP52599.1"/>
    <property type="molecule type" value="Genomic_DNA"/>
</dbReference>
<dbReference type="GO" id="GO:0008289">
    <property type="term" value="F:lipid binding"/>
    <property type="evidence" value="ECO:0007669"/>
    <property type="project" value="UniProtKB-KW"/>
</dbReference>
<dbReference type="Gene3D" id="3.30.1180.10">
    <property type="match status" value="1"/>
</dbReference>
<comment type="caution">
    <text evidence="2">The sequence shown here is derived from an EMBL/GenBank/DDBJ whole genome shotgun (WGS) entry which is preliminary data.</text>
</comment>
<dbReference type="SUPFAM" id="SSF82549">
    <property type="entry name" value="DAK1/DegV-like"/>
    <property type="match status" value="1"/>
</dbReference>
<protein>
    <submittedName>
        <fullName evidence="2">6-phosphogluconate dehydratase</fullName>
    </submittedName>
</protein>
<dbReference type="InterPro" id="IPR043168">
    <property type="entry name" value="DegV_C"/>
</dbReference>
<dbReference type="RefSeq" id="WP_087373169.1">
    <property type="nucleotide sequence ID" value="NZ_NFKK01000009.1"/>
</dbReference>
<sequence>MNPQKIALLTDSCADIPAELCRQYDIFVLPLRLLFSDGEYLDGQTITADEVYERLPHEIPTTSLPAGQSVEQIFNQMIAAGYEKVLAVHLSAGLSGTYNLVRLMGEDCEALEVRAFDSVSGSLGIGLTLIQAARMIEKGCTWEQLLQAVPKMLAGTKVFFCVDTLEYLQKGGRIGKITAVAGSLLQIKPIITFAPTGELINVAKGRGRKAALDKLMALFRESCPKDGDFLAAVVDGGIPEEGDALRDQLMPTLPDGTEVIRGQIDCTLGTYVGPHLLGAGFQVIPDWRAL</sequence>
<accession>A0A1Y4LAS3</accession>
<dbReference type="AlphaFoldDB" id="A0A1Y4LAS3"/>
<evidence type="ECO:0000313" key="2">
    <source>
        <dbReference type="EMBL" id="OUP52599.1"/>
    </source>
</evidence>
<dbReference type="InterPro" id="IPR003797">
    <property type="entry name" value="DegV"/>
</dbReference>
<gene>
    <name evidence="2" type="ORF">B5F17_08935</name>
</gene>
<dbReference type="Gene3D" id="3.40.50.10170">
    <property type="match status" value="1"/>
</dbReference>
<reference evidence="3" key="1">
    <citation type="submission" date="2017-04" db="EMBL/GenBank/DDBJ databases">
        <title>Function of individual gut microbiota members based on whole genome sequencing of pure cultures obtained from chicken caecum.</title>
        <authorList>
            <person name="Medvecky M."/>
            <person name="Cejkova D."/>
            <person name="Polansky O."/>
            <person name="Karasova D."/>
            <person name="Kubasova T."/>
            <person name="Cizek A."/>
            <person name="Rychlik I."/>
        </authorList>
    </citation>
    <scope>NUCLEOTIDE SEQUENCE [LARGE SCALE GENOMIC DNA]</scope>
    <source>
        <strain evidence="3">An180</strain>
    </source>
</reference>
<dbReference type="PANTHER" id="PTHR33434">
    <property type="entry name" value="DEGV DOMAIN-CONTAINING PROTEIN DR_1986-RELATED"/>
    <property type="match status" value="1"/>
</dbReference>
<dbReference type="Pfam" id="PF02645">
    <property type="entry name" value="DegV"/>
    <property type="match status" value="1"/>
</dbReference>